<gene>
    <name evidence="3" type="ORF">PHYEVI_LOCUS10334</name>
</gene>
<feature type="signal peptide" evidence="2">
    <location>
        <begin position="1"/>
        <end position="24"/>
    </location>
</feature>
<feature type="compositionally biased region" description="Basic and acidic residues" evidence="1">
    <location>
        <begin position="571"/>
        <end position="585"/>
    </location>
</feature>
<dbReference type="AlphaFoldDB" id="A0A9N9TX97"/>
<dbReference type="EMBL" id="OU900100">
    <property type="protein sequence ID" value="CAG9864077.1"/>
    <property type="molecule type" value="Genomic_DNA"/>
</dbReference>
<keyword evidence="2" id="KW-0732">Signal</keyword>
<keyword evidence="4" id="KW-1185">Reference proteome</keyword>
<dbReference type="Proteomes" id="UP001153712">
    <property type="component" value="Chromosome 7"/>
</dbReference>
<reference evidence="3" key="1">
    <citation type="submission" date="2022-01" db="EMBL/GenBank/DDBJ databases">
        <authorList>
            <person name="King R."/>
        </authorList>
    </citation>
    <scope>NUCLEOTIDE SEQUENCE</scope>
</reference>
<evidence type="ECO:0000313" key="3">
    <source>
        <dbReference type="EMBL" id="CAG9864077.1"/>
    </source>
</evidence>
<feature type="region of interest" description="Disordered" evidence="1">
    <location>
        <begin position="686"/>
        <end position="870"/>
    </location>
</feature>
<name>A0A9N9TX97_PHYSR</name>
<dbReference type="OrthoDB" id="8193595at2759"/>
<feature type="compositionally biased region" description="Low complexity" evidence="1">
    <location>
        <begin position="723"/>
        <end position="741"/>
    </location>
</feature>
<feature type="compositionally biased region" description="Basic residues" evidence="1">
    <location>
        <begin position="524"/>
        <end position="533"/>
    </location>
</feature>
<sequence length="965" mass="109407">MPPVRWKILYIILLSHQIYPEISAEGARLQEPTGMISDGWRPIFGNRRPAVGVATPPNSPPSKAIDVEIVKSESTVATSTTTPRPDEGMKPVKISTMKYQTLPPNAVTIGRPSEFGFRKLPLKPIGHLVKRKPLRQIAAHSTRSEVYLHPGTLVSFPMVKQSPNTIRTREAQGLGLFGSPGHFTVNQPNAHVEINRYPAHSDNPFEQYKSPGVAYIVPKLKQPPDEYSRNLVPPPPGRRPADKERLKLASSKIPEKFKEDQFGAKRPPVGENVVGFAPKPPAAVDVQVTKENLKAFHNLFKPDYFDYEYRQAPKLQTYEVTEGKWFDNPNPFTFNYLKPKQQQVQQIQQVQQVQQVQQAIGPQITNEPIVELNIPPFLPTPIKPDPAYPTSPTQSEASTVFNQISQKMNKYKTAALANNPLFFDIKEVSTHYPILGRPEFVYETQTVSPVKDNEIVEEVTTARPEEVTTKKRRRRPQPRRPTSTSTTSTTTIATTTTTEDPQTTEAYRFQKIQEELGFETDKPPKRHRQRPNRYRYPNVSDAQENPARYGTTTQATEEEDKSRGRHRYRQRGKDPTEARIKDQYRKRIRTTTIPTNHKYQEDSDFESKYYQTVETTTKPQRLMEYDDNTSEDYETTPLNDARTRFYATKSAEETTTLNNINEIDSTTTLSPKQEEPEETTLVTTAAPKPTTTKPTKTRTRPTLFKTRPRFSVKDYRQRLTHISSSTPSSTTPDSTKTTPETSRFRFPSRLRTRPAQTSTTAAPRQEETTTELVVRRRFKPKDPRHTATTTEANVIAETNVKAVNTRLRPFDRQRSTTESSSSKPKVSIKSGLYSNRRRPAFNTKSKLNDRAESIASKSSDDVDDDESLEETTAVYQSSRITTEPPGVTTEAPGLTTLDASMSDDDYSQRISDLTSSFKLEYDTPGLFKSVAPISRRVPSYFTISTEDPILPIEAFFPKLKDKGGD</sequence>
<protein>
    <submittedName>
        <fullName evidence="3">Uncharacterized protein</fullName>
    </submittedName>
</protein>
<accession>A0A9N9TX97</accession>
<organism evidence="3 4">
    <name type="scientific">Phyllotreta striolata</name>
    <name type="common">Striped flea beetle</name>
    <name type="synonym">Crioceris striolata</name>
    <dbReference type="NCBI Taxonomy" id="444603"/>
    <lineage>
        <taxon>Eukaryota</taxon>
        <taxon>Metazoa</taxon>
        <taxon>Ecdysozoa</taxon>
        <taxon>Arthropoda</taxon>
        <taxon>Hexapoda</taxon>
        <taxon>Insecta</taxon>
        <taxon>Pterygota</taxon>
        <taxon>Neoptera</taxon>
        <taxon>Endopterygota</taxon>
        <taxon>Coleoptera</taxon>
        <taxon>Polyphaga</taxon>
        <taxon>Cucujiformia</taxon>
        <taxon>Chrysomeloidea</taxon>
        <taxon>Chrysomelidae</taxon>
        <taxon>Galerucinae</taxon>
        <taxon>Alticini</taxon>
        <taxon>Phyllotreta</taxon>
    </lineage>
</organism>
<feature type="compositionally biased region" description="Low complexity" evidence="1">
    <location>
        <begin position="819"/>
        <end position="830"/>
    </location>
</feature>
<feature type="region of interest" description="Disordered" evidence="1">
    <location>
        <begin position="224"/>
        <end position="244"/>
    </location>
</feature>
<feature type="chain" id="PRO_5040419957" evidence="2">
    <location>
        <begin position="25"/>
        <end position="965"/>
    </location>
</feature>
<evidence type="ECO:0000256" key="1">
    <source>
        <dbReference type="SAM" id="MobiDB-lite"/>
    </source>
</evidence>
<feature type="compositionally biased region" description="Low complexity" evidence="1">
    <location>
        <begin position="686"/>
        <end position="705"/>
    </location>
</feature>
<feature type="compositionally biased region" description="Low complexity" evidence="1">
    <location>
        <begin position="480"/>
        <end position="506"/>
    </location>
</feature>
<feature type="region of interest" description="Disordered" evidence="1">
    <location>
        <begin position="453"/>
        <end position="585"/>
    </location>
</feature>
<proteinExistence type="predicted"/>
<evidence type="ECO:0000256" key="2">
    <source>
        <dbReference type="SAM" id="SignalP"/>
    </source>
</evidence>
<feature type="compositionally biased region" description="Basic and acidic residues" evidence="1">
    <location>
        <begin position="511"/>
        <end position="523"/>
    </location>
</feature>
<evidence type="ECO:0000313" key="4">
    <source>
        <dbReference type="Proteomes" id="UP001153712"/>
    </source>
</evidence>